<dbReference type="PROSITE" id="PS51257">
    <property type="entry name" value="PROKAR_LIPOPROTEIN"/>
    <property type="match status" value="1"/>
</dbReference>
<dbReference type="OrthoDB" id="9796689at2"/>
<dbReference type="InterPro" id="IPR050300">
    <property type="entry name" value="GDXG_lipolytic_enzyme"/>
</dbReference>
<accession>A0A1M5I6F0</accession>
<organism evidence="4 5">
    <name type="scientific">Dysgonomonas macrotermitis</name>
    <dbReference type="NCBI Taxonomy" id="1346286"/>
    <lineage>
        <taxon>Bacteria</taxon>
        <taxon>Pseudomonadati</taxon>
        <taxon>Bacteroidota</taxon>
        <taxon>Bacteroidia</taxon>
        <taxon>Bacteroidales</taxon>
        <taxon>Dysgonomonadaceae</taxon>
        <taxon>Dysgonomonas</taxon>
    </lineage>
</organism>
<dbReference type="STRING" id="1346286.SAMN05444362_11850"/>
<dbReference type="PANTHER" id="PTHR48081">
    <property type="entry name" value="AB HYDROLASE SUPERFAMILY PROTEIN C4A8.06C"/>
    <property type="match status" value="1"/>
</dbReference>
<dbReference type="AlphaFoldDB" id="A0A1M5I6F0"/>
<dbReference type="InterPro" id="IPR013094">
    <property type="entry name" value="AB_hydrolase_3"/>
</dbReference>
<feature type="domain" description="Alpha/beta hydrolase fold-3" evidence="3">
    <location>
        <begin position="67"/>
        <end position="254"/>
    </location>
</feature>
<proteinExistence type="predicted"/>
<dbReference type="PANTHER" id="PTHR48081:SF6">
    <property type="entry name" value="PEPTIDASE S9 PROLYL OLIGOPEPTIDASE CATALYTIC DOMAIN-CONTAINING PROTEIN"/>
    <property type="match status" value="1"/>
</dbReference>
<evidence type="ECO:0000313" key="4">
    <source>
        <dbReference type="EMBL" id="SHG23490.1"/>
    </source>
</evidence>
<evidence type="ECO:0000259" key="3">
    <source>
        <dbReference type="Pfam" id="PF07859"/>
    </source>
</evidence>
<keyword evidence="1" id="KW-0378">Hydrolase</keyword>
<evidence type="ECO:0000256" key="2">
    <source>
        <dbReference type="SAM" id="SignalP"/>
    </source>
</evidence>
<protein>
    <submittedName>
        <fullName evidence="4">Acetyl esterase/lipase</fullName>
    </submittedName>
</protein>
<name>A0A1M5I6F0_9BACT</name>
<dbReference type="InterPro" id="IPR029058">
    <property type="entry name" value="AB_hydrolase_fold"/>
</dbReference>
<feature type="chain" id="PRO_5009911005" evidence="2">
    <location>
        <begin position="20"/>
        <end position="278"/>
    </location>
</feature>
<dbReference type="Proteomes" id="UP000184480">
    <property type="component" value="Unassembled WGS sequence"/>
</dbReference>
<dbReference type="GO" id="GO:0016787">
    <property type="term" value="F:hydrolase activity"/>
    <property type="evidence" value="ECO:0007669"/>
    <property type="project" value="UniProtKB-KW"/>
</dbReference>
<sequence>MKKYLFLVFFVVFALLACKENQEPVTMKVWEGNPPTSNGLSDQAEIIVYKPKTMSKLPTPAVLICPGGGYAGLSMPYEGHGLAQWMASKGVVGVILKYRLPNKHKEVPFDDACQALQIIRNHSKEWNIDVSKIGVAGSSAGGHLAATLSTYYTNNELCPRPAFTILFYPVITMETVTKGKTRDNLMGVEPSEEDILAYSPEKQVSENTPPAIIFTADGDGSVPPLHSVMYYRALKEKNIPASLHIFSEGDHGWLLLPQYKYTEPTMSLLETWMESYIK</sequence>
<gene>
    <name evidence="4" type="ORF">SAMN05444362_11850</name>
</gene>
<feature type="signal peptide" evidence="2">
    <location>
        <begin position="1"/>
        <end position="19"/>
    </location>
</feature>
<reference evidence="5" key="1">
    <citation type="submission" date="2016-11" db="EMBL/GenBank/DDBJ databases">
        <authorList>
            <person name="Varghese N."/>
            <person name="Submissions S."/>
        </authorList>
    </citation>
    <scope>NUCLEOTIDE SEQUENCE [LARGE SCALE GENOMIC DNA]</scope>
    <source>
        <strain evidence="5">DSM 27370</strain>
    </source>
</reference>
<dbReference type="RefSeq" id="WP_062178559.1">
    <property type="nucleotide sequence ID" value="NZ_BBXL01000005.1"/>
</dbReference>
<keyword evidence="2" id="KW-0732">Signal</keyword>
<dbReference type="EMBL" id="FQUC01000018">
    <property type="protein sequence ID" value="SHG23490.1"/>
    <property type="molecule type" value="Genomic_DNA"/>
</dbReference>
<dbReference type="Pfam" id="PF07859">
    <property type="entry name" value="Abhydrolase_3"/>
    <property type="match status" value="1"/>
</dbReference>
<dbReference type="Gene3D" id="3.40.50.1820">
    <property type="entry name" value="alpha/beta hydrolase"/>
    <property type="match status" value="1"/>
</dbReference>
<dbReference type="SUPFAM" id="SSF53474">
    <property type="entry name" value="alpha/beta-Hydrolases"/>
    <property type="match status" value="1"/>
</dbReference>
<evidence type="ECO:0000256" key="1">
    <source>
        <dbReference type="ARBA" id="ARBA00022801"/>
    </source>
</evidence>
<keyword evidence="5" id="KW-1185">Reference proteome</keyword>
<evidence type="ECO:0000313" key="5">
    <source>
        <dbReference type="Proteomes" id="UP000184480"/>
    </source>
</evidence>